<dbReference type="Gene3D" id="3.30.450.40">
    <property type="match status" value="1"/>
</dbReference>
<dbReference type="InterPro" id="IPR036390">
    <property type="entry name" value="WH_DNA-bd_sf"/>
</dbReference>
<evidence type="ECO:0000256" key="2">
    <source>
        <dbReference type="ARBA" id="ARBA00023125"/>
    </source>
</evidence>
<proteinExistence type="predicted"/>
<dbReference type="GO" id="GO:0003700">
    <property type="term" value="F:DNA-binding transcription factor activity"/>
    <property type="evidence" value="ECO:0007669"/>
    <property type="project" value="TreeGrafter"/>
</dbReference>
<dbReference type="SUPFAM" id="SSF46785">
    <property type="entry name" value="Winged helix' DNA-binding domain"/>
    <property type="match status" value="1"/>
</dbReference>
<evidence type="ECO:0000313" key="6">
    <source>
        <dbReference type="EMBL" id="NNG35680.1"/>
    </source>
</evidence>
<keyword evidence="7" id="KW-1185">Reference proteome</keyword>
<organism evidence="6 7">
    <name type="scientific">Nakamurella aerolata</name>
    <dbReference type="NCBI Taxonomy" id="1656892"/>
    <lineage>
        <taxon>Bacteria</taxon>
        <taxon>Bacillati</taxon>
        <taxon>Actinomycetota</taxon>
        <taxon>Actinomycetes</taxon>
        <taxon>Nakamurellales</taxon>
        <taxon>Nakamurellaceae</taxon>
        <taxon>Nakamurella</taxon>
    </lineage>
</organism>
<dbReference type="Pfam" id="PF09339">
    <property type="entry name" value="HTH_IclR"/>
    <property type="match status" value="1"/>
</dbReference>
<evidence type="ECO:0000259" key="5">
    <source>
        <dbReference type="PROSITE" id="PS51078"/>
    </source>
</evidence>
<dbReference type="InterPro" id="IPR036388">
    <property type="entry name" value="WH-like_DNA-bd_sf"/>
</dbReference>
<feature type="domain" description="IclR-ED" evidence="5">
    <location>
        <begin position="76"/>
        <end position="240"/>
    </location>
</feature>
<dbReference type="SMART" id="SM00346">
    <property type="entry name" value="HTH_ICLR"/>
    <property type="match status" value="1"/>
</dbReference>
<dbReference type="PANTHER" id="PTHR30136">
    <property type="entry name" value="HELIX-TURN-HELIX TRANSCRIPTIONAL REGULATOR, ICLR FAMILY"/>
    <property type="match status" value="1"/>
</dbReference>
<dbReference type="EMBL" id="JABEND010000003">
    <property type="protein sequence ID" value="NNG35680.1"/>
    <property type="molecule type" value="Genomic_DNA"/>
</dbReference>
<dbReference type="Gene3D" id="1.10.10.10">
    <property type="entry name" value="Winged helix-like DNA-binding domain superfamily/Winged helix DNA-binding domain"/>
    <property type="match status" value="1"/>
</dbReference>
<dbReference type="Pfam" id="PF01614">
    <property type="entry name" value="IclR_C"/>
    <property type="match status" value="1"/>
</dbReference>
<evidence type="ECO:0000313" key="7">
    <source>
        <dbReference type="Proteomes" id="UP000562984"/>
    </source>
</evidence>
<dbReference type="AlphaFoldDB" id="A0A849AB30"/>
<dbReference type="PROSITE" id="PS51078">
    <property type="entry name" value="ICLR_ED"/>
    <property type="match status" value="1"/>
</dbReference>
<evidence type="ECO:0000256" key="3">
    <source>
        <dbReference type="ARBA" id="ARBA00023163"/>
    </source>
</evidence>
<gene>
    <name evidence="6" type="ORF">HKD39_08135</name>
</gene>
<dbReference type="InterPro" id="IPR050707">
    <property type="entry name" value="HTH_MetabolicPath_Reg"/>
</dbReference>
<comment type="caution">
    <text evidence="6">The sequence shown here is derived from an EMBL/GenBank/DDBJ whole genome shotgun (WGS) entry which is preliminary data.</text>
</comment>
<keyword evidence="3" id="KW-0804">Transcription</keyword>
<reference evidence="6 7" key="1">
    <citation type="submission" date="2020-05" db="EMBL/GenBank/DDBJ databases">
        <title>Nakamurella sp. DB0629 isolated from air conditioner.</title>
        <authorList>
            <person name="Kim D.H."/>
            <person name="Kim D.-U."/>
        </authorList>
    </citation>
    <scope>NUCLEOTIDE SEQUENCE [LARGE SCALE GENOMIC DNA]</scope>
    <source>
        <strain evidence="6 7">DB0629</strain>
    </source>
</reference>
<dbReference type="InterPro" id="IPR014757">
    <property type="entry name" value="Tscrpt_reg_IclR_C"/>
</dbReference>
<dbReference type="PANTHER" id="PTHR30136:SF24">
    <property type="entry name" value="HTH-TYPE TRANSCRIPTIONAL REPRESSOR ALLR"/>
    <property type="match status" value="1"/>
</dbReference>
<feature type="domain" description="HTH iclR-type" evidence="4">
    <location>
        <begin position="14"/>
        <end position="75"/>
    </location>
</feature>
<dbReference type="PROSITE" id="PS51077">
    <property type="entry name" value="HTH_ICLR"/>
    <property type="match status" value="1"/>
</dbReference>
<dbReference type="GO" id="GO:0003677">
    <property type="term" value="F:DNA binding"/>
    <property type="evidence" value="ECO:0007669"/>
    <property type="project" value="UniProtKB-KW"/>
</dbReference>
<dbReference type="Proteomes" id="UP000562984">
    <property type="component" value="Unassembled WGS sequence"/>
</dbReference>
<sequence>MSRDGAARTSTPASQTLSRGLTILELLAAAGSALAIDDVAAKLGVHRSVAYRLVRTLEQHRLVDRDPAGRIQLAAGLAALGAAVNRDLQAVAAGALTGAANELGMTCFLVVEDRGECITLLSVTPVRAVASVAQRPGARHPVTVGAPGRAILAILPEPEWPAAVPASVRDLVDEVRSRGYATSEDEVLRNVRAAAVPLPVPGHRPMAVAAMHVAAGSTLDAEIAARLQQAVGAITAQLGG</sequence>
<protein>
    <submittedName>
        <fullName evidence="6">Helix-turn-helix domain-containing protein</fullName>
    </submittedName>
</protein>
<keyword evidence="1" id="KW-0805">Transcription regulation</keyword>
<keyword evidence="2" id="KW-0238">DNA-binding</keyword>
<dbReference type="InterPro" id="IPR029016">
    <property type="entry name" value="GAF-like_dom_sf"/>
</dbReference>
<accession>A0A849AB30</accession>
<dbReference type="RefSeq" id="WP_171199330.1">
    <property type="nucleotide sequence ID" value="NZ_JABEND010000003.1"/>
</dbReference>
<dbReference type="SUPFAM" id="SSF55781">
    <property type="entry name" value="GAF domain-like"/>
    <property type="match status" value="1"/>
</dbReference>
<name>A0A849AB30_9ACTN</name>
<evidence type="ECO:0000256" key="1">
    <source>
        <dbReference type="ARBA" id="ARBA00023015"/>
    </source>
</evidence>
<dbReference type="InterPro" id="IPR005471">
    <property type="entry name" value="Tscrpt_reg_IclR_N"/>
</dbReference>
<evidence type="ECO:0000259" key="4">
    <source>
        <dbReference type="PROSITE" id="PS51077"/>
    </source>
</evidence>
<dbReference type="GO" id="GO:0045892">
    <property type="term" value="P:negative regulation of DNA-templated transcription"/>
    <property type="evidence" value="ECO:0007669"/>
    <property type="project" value="TreeGrafter"/>
</dbReference>